<dbReference type="Proteomes" id="UP000070457">
    <property type="component" value="Unassembled WGS sequence"/>
</dbReference>
<feature type="domain" description="PEGA" evidence="1">
    <location>
        <begin position="143"/>
        <end position="196"/>
    </location>
</feature>
<dbReference type="Pfam" id="PF08308">
    <property type="entry name" value="PEGA"/>
    <property type="match status" value="1"/>
</dbReference>
<name>A0A136LX33_9BACT</name>
<sequence>MFRKLLIATVIIIGLAILAFWSPWQQWDFSITSILGIESKDEFSALKVKSLGGTLEVFVDGQSFGETSADEDFLEVFPVEPGEHTVRLVRKADADYTEIVRKINFEPAVDVIIGYEIGPNEQFSEGHILYARRSFTAQGDPGVEVYSSPEKVNVQLDGQDIGQTPLKDIALTTDRKHTLAFSKPGYDPLEIEILPENQADRDKLKNMILTLEINLFAQPVRIVEQ</sequence>
<dbReference type="STRING" id="1617426.TR69_WS6001001204"/>
<dbReference type="AlphaFoldDB" id="A0A136LX33"/>
<protein>
    <submittedName>
        <fullName evidence="2">PEGA domain protein</fullName>
    </submittedName>
</protein>
<organism evidence="2 3">
    <name type="scientific">candidate division WS6 bacterium OLB20</name>
    <dbReference type="NCBI Taxonomy" id="1617426"/>
    <lineage>
        <taxon>Bacteria</taxon>
        <taxon>Candidatus Dojkabacteria</taxon>
    </lineage>
</organism>
<evidence type="ECO:0000313" key="2">
    <source>
        <dbReference type="EMBL" id="KXK26209.1"/>
    </source>
</evidence>
<comment type="caution">
    <text evidence="2">The sequence shown here is derived from an EMBL/GenBank/DDBJ whole genome shotgun (WGS) entry which is preliminary data.</text>
</comment>
<evidence type="ECO:0000313" key="3">
    <source>
        <dbReference type="Proteomes" id="UP000070457"/>
    </source>
</evidence>
<dbReference type="InterPro" id="IPR013229">
    <property type="entry name" value="PEGA"/>
</dbReference>
<proteinExistence type="predicted"/>
<accession>A0A136LX33</accession>
<dbReference type="EMBL" id="JYNZ01000004">
    <property type="protein sequence ID" value="KXK26209.1"/>
    <property type="molecule type" value="Genomic_DNA"/>
</dbReference>
<reference evidence="2 3" key="1">
    <citation type="submission" date="2015-02" db="EMBL/GenBank/DDBJ databases">
        <title>Improved understanding of the partial-nitritation anammox process through 23 genomes representing the majority of the microbial community.</title>
        <authorList>
            <person name="Speth D.R."/>
            <person name="In T Zandt M."/>
            <person name="Guerrero Cruz S."/>
            <person name="Jetten M.S."/>
            <person name="Dutilh B.E."/>
        </authorList>
    </citation>
    <scope>NUCLEOTIDE SEQUENCE [LARGE SCALE GENOMIC DNA]</scope>
    <source>
        <strain evidence="2">OLB20</strain>
    </source>
</reference>
<evidence type="ECO:0000259" key="1">
    <source>
        <dbReference type="Pfam" id="PF08308"/>
    </source>
</evidence>
<gene>
    <name evidence="2" type="ORF">TR69_WS6001001204</name>
</gene>